<organism evidence="1 2">
    <name type="scientific">Zhouia amylolytica AD3</name>
    <dbReference type="NCBI Taxonomy" id="1286632"/>
    <lineage>
        <taxon>Bacteria</taxon>
        <taxon>Pseudomonadati</taxon>
        <taxon>Bacteroidota</taxon>
        <taxon>Flavobacteriia</taxon>
        <taxon>Flavobacteriales</taxon>
        <taxon>Flavobacteriaceae</taxon>
        <taxon>Zhouia</taxon>
    </lineage>
</organism>
<reference evidence="2" key="1">
    <citation type="submission" date="2013-11" db="EMBL/GenBank/DDBJ databases">
        <title>Draft genome sequence from a member of Zhouia, isolated tidal flat.</title>
        <authorList>
            <person name="Jin H."/>
            <person name="Jeon C.O."/>
        </authorList>
    </citation>
    <scope>NUCLEOTIDE SEQUENCE [LARGE SCALE GENOMIC DNA]</scope>
    <source>
        <strain evidence="2">AD3</strain>
    </source>
</reference>
<name>W2UNH8_9FLAO</name>
<accession>W2UNH8</accession>
<sequence length="42" mass="4714">MKGLLICRSLCVVYDAAKIIIYKETQRMIKKGLLLIDDSGSI</sequence>
<reference evidence="1 2" key="2">
    <citation type="journal article" date="2016" name="Genome Announc.">
        <title>Draft Genome Sequence of Zhouia amylolytica AD3, Isolated from Tidal Flat Sediment.</title>
        <authorList>
            <person name="Jia B."/>
            <person name="Jin H.M."/>
            <person name="Lee H.J."/>
            <person name="Jeon C.O."/>
        </authorList>
    </citation>
    <scope>NUCLEOTIDE SEQUENCE [LARGE SCALE GENOMIC DNA]</scope>
    <source>
        <strain evidence="1 2">AD3</strain>
    </source>
</reference>
<evidence type="ECO:0000313" key="2">
    <source>
        <dbReference type="Proteomes" id="UP000018850"/>
    </source>
</evidence>
<comment type="caution">
    <text evidence="1">The sequence shown here is derived from an EMBL/GenBank/DDBJ whole genome shotgun (WGS) entry which is preliminary data.</text>
</comment>
<proteinExistence type="predicted"/>
<keyword evidence="2" id="KW-1185">Reference proteome</keyword>
<protein>
    <submittedName>
        <fullName evidence="1">Uncharacterized protein</fullName>
    </submittedName>
</protein>
<dbReference type="EMBL" id="AYXY01000022">
    <property type="protein sequence ID" value="ETN94882.1"/>
    <property type="molecule type" value="Genomic_DNA"/>
</dbReference>
<gene>
    <name evidence="1" type="ORF">P278_20410</name>
</gene>
<evidence type="ECO:0000313" key="1">
    <source>
        <dbReference type="EMBL" id="ETN94882.1"/>
    </source>
</evidence>
<dbReference type="Proteomes" id="UP000018850">
    <property type="component" value="Unassembled WGS sequence"/>
</dbReference>
<dbReference type="AlphaFoldDB" id="W2UNH8"/>